<protein>
    <recommendedName>
        <fullName evidence="4">DUF3298 domain-containing protein</fullName>
    </recommendedName>
</protein>
<feature type="signal peptide" evidence="1">
    <location>
        <begin position="1"/>
        <end position="18"/>
    </location>
</feature>
<keyword evidence="1" id="KW-0732">Signal</keyword>
<keyword evidence="3" id="KW-1185">Reference proteome</keyword>
<dbReference type="AlphaFoldDB" id="A0A511MZS3"/>
<name>A0A511MZS3_DEIC1</name>
<dbReference type="OrthoDB" id="60776at2"/>
<dbReference type="RefSeq" id="WP_146883937.1">
    <property type="nucleotide sequence ID" value="NZ_BJXB01000006.1"/>
</dbReference>
<accession>A0A511MZS3</accession>
<evidence type="ECO:0008006" key="4">
    <source>
        <dbReference type="Google" id="ProtNLM"/>
    </source>
</evidence>
<reference evidence="2 3" key="1">
    <citation type="submission" date="2019-07" db="EMBL/GenBank/DDBJ databases">
        <title>Whole genome shotgun sequence of Deinococcus cellulosilyticus NBRC 106333.</title>
        <authorList>
            <person name="Hosoyama A."/>
            <person name="Uohara A."/>
            <person name="Ohji S."/>
            <person name="Ichikawa N."/>
        </authorList>
    </citation>
    <scope>NUCLEOTIDE SEQUENCE [LARGE SCALE GENOMIC DNA]</scope>
    <source>
        <strain evidence="2 3">NBRC 106333</strain>
    </source>
</reference>
<dbReference type="EMBL" id="BJXB01000006">
    <property type="protein sequence ID" value="GEM46120.1"/>
    <property type="molecule type" value="Genomic_DNA"/>
</dbReference>
<gene>
    <name evidence="2" type="ORF">DC3_17550</name>
</gene>
<sequence length="336" mass="37378">MFKRILLALALTTTPTLAQVYQGSIGTYSIVMQLEKDLSGKYAYLSKGLSLELKGQQHQGTLTLTEQVFDREKGGVKTTGTFQLKSTGQGYTGTWKAPGSAKSLQVQLKPVPTTASYKLPVSSGLKKLQQEDPYNFTLLNHPWVKLKDGTVQEPFSKVEYPRLTGRPQLNLALQDLQLQEAAYALDCLSMGEGFDGAEWDSRTRVTLQNTVLYSIRTDTYMYCGGAHPDTMSTGHVFDLKTGRKLTLSAFWDKLTPSKQRALYMERYVQQADPDCVNALQGETSDTFEWTLTPKGLALWPNFLPHVMAACGEEVILPYSALKAYARSGSVYLKTLR</sequence>
<evidence type="ECO:0000313" key="2">
    <source>
        <dbReference type="EMBL" id="GEM46120.1"/>
    </source>
</evidence>
<evidence type="ECO:0000313" key="3">
    <source>
        <dbReference type="Proteomes" id="UP000321306"/>
    </source>
</evidence>
<dbReference type="Proteomes" id="UP000321306">
    <property type="component" value="Unassembled WGS sequence"/>
</dbReference>
<evidence type="ECO:0000256" key="1">
    <source>
        <dbReference type="SAM" id="SignalP"/>
    </source>
</evidence>
<organism evidence="2 3">
    <name type="scientific">Deinococcus cellulosilyticus (strain DSM 18568 / NBRC 106333 / KACC 11606 / 5516J-15)</name>
    <dbReference type="NCBI Taxonomy" id="1223518"/>
    <lineage>
        <taxon>Bacteria</taxon>
        <taxon>Thermotogati</taxon>
        <taxon>Deinococcota</taxon>
        <taxon>Deinococci</taxon>
        <taxon>Deinococcales</taxon>
        <taxon>Deinococcaceae</taxon>
        <taxon>Deinococcus</taxon>
    </lineage>
</organism>
<proteinExistence type="predicted"/>
<dbReference type="Gene3D" id="3.30.565.40">
    <property type="entry name" value="Fervidobacterium nodosum Rt17-B1 like"/>
    <property type="match status" value="1"/>
</dbReference>
<comment type="caution">
    <text evidence="2">The sequence shown here is derived from an EMBL/GenBank/DDBJ whole genome shotgun (WGS) entry which is preliminary data.</text>
</comment>
<feature type="chain" id="PRO_5022243963" description="DUF3298 domain-containing protein" evidence="1">
    <location>
        <begin position="19"/>
        <end position="336"/>
    </location>
</feature>